<gene>
    <name evidence="1" type="ORF">A3F84_19605</name>
</gene>
<dbReference type="EMBL" id="MFKF01000134">
    <property type="protein sequence ID" value="OGG52795.1"/>
    <property type="molecule type" value="Genomic_DNA"/>
</dbReference>
<name>A0A1F6CUH5_HANXR</name>
<sequence length="301" mass="34185">MASLSLNPATNAYDFETEEVAGSIQPEGAYHGVTRLIDRRTGRQVIHPKYSALNLFRLFAVHQGMGQPRQMARTTEVLPNAVEVRWPATDAHQGELIARYEVVEPNAVDLTVTLRCRGTYAGYELFMSNYFDPELRPHVYLKANRYGRSAEGPERITPMVNDVFRGTVLVFPRDAHAARRCVDGRWDRSEWGAPTVQMCPVRRHAYPLAFLTDPERRLGTVLMSRPRHCYAISTRYHAEDEADRMVPYSAFDFSLFGDDLTPGDERTVQVRLALTPLNEGMTQPLEMYREFSETPPPAPPP</sequence>
<comment type="caution">
    <text evidence="1">The sequence shown here is derived from an EMBL/GenBank/DDBJ whole genome shotgun (WGS) entry which is preliminary data.</text>
</comment>
<evidence type="ECO:0000313" key="1">
    <source>
        <dbReference type="EMBL" id="OGG52795.1"/>
    </source>
</evidence>
<reference evidence="1 2" key="1">
    <citation type="journal article" date="2016" name="Nat. Commun.">
        <title>Thousands of microbial genomes shed light on interconnected biogeochemical processes in an aquifer system.</title>
        <authorList>
            <person name="Anantharaman K."/>
            <person name="Brown C.T."/>
            <person name="Hug L.A."/>
            <person name="Sharon I."/>
            <person name="Castelle C.J."/>
            <person name="Probst A.J."/>
            <person name="Thomas B.C."/>
            <person name="Singh A."/>
            <person name="Wilkins M.J."/>
            <person name="Karaoz U."/>
            <person name="Brodie E.L."/>
            <person name="Williams K.H."/>
            <person name="Hubbard S.S."/>
            <person name="Banfield J.F."/>
        </authorList>
    </citation>
    <scope>NUCLEOTIDE SEQUENCE [LARGE SCALE GENOMIC DNA]</scope>
    <source>
        <strain evidence="2">RIFCSPLOWO2_12_FULL_64_10</strain>
    </source>
</reference>
<organism evidence="1 2">
    <name type="scientific">Handelsmanbacteria sp. (strain RIFCSPLOWO2_12_FULL_64_10)</name>
    <dbReference type="NCBI Taxonomy" id="1817868"/>
    <lineage>
        <taxon>Bacteria</taxon>
        <taxon>Candidatus Handelsmaniibacteriota</taxon>
    </lineage>
</organism>
<dbReference type="AlphaFoldDB" id="A0A1F6CUH5"/>
<protein>
    <recommendedName>
        <fullName evidence="3">Glycogen debranching enzyme bacterial and archaeal type N-terminal domain-containing protein</fullName>
    </recommendedName>
</protein>
<evidence type="ECO:0000313" key="2">
    <source>
        <dbReference type="Proteomes" id="UP000178606"/>
    </source>
</evidence>
<accession>A0A1F6CUH5</accession>
<dbReference type="Proteomes" id="UP000178606">
    <property type="component" value="Unassembled WGS sequence"/>
</dbReference>
<evidence type="ECO:0008006" key="3">
    <source>
        <dbReference type="Google" id="ProtNLM"/>
    </source>
</evidence>
<proteinExistence type="predicted"/>